<evidence type="ECO:0000256" key="2">
    <source>
        <dbReference type="ARBA" id="ARBA00006434"/>
    </source>
</evidence>
<keyword evidence="3" id="KW-0813">Transport</keyword>
<keyword evidence="6 11" id="KW-1133">Transmembrane helix</keyword>
<dbReference type="SUPFAM" id="SSF117281">
    <property type="entry name" value="Kelch motif"/>
    <property type="match status" value="1"/>
</dbReference>
<evidence type="ECO:0000313" key="12">
    <source>
        <dbReference type="EMBL" id="GAA4317833.1"/>
    </source>
</evidence>
<evidence type="ECO:0000256" key="5">
    <source>
        <dbReference type="ARBA" id="ARBA00022692"/>
    </source>
</evidence>
<evidence type="ECO:0000256" key="8">
    <source>
        <dbReference type="ARBA" id="ARBA00023065"/>
    </source>
</evidence>
<proteinExistence type="inferred from homology"/>
<dbReference type="InterPro" id="IPR001734">
    <property type="entry name" value="Na/solute_symporter"/>
</dbReference>
<keyword evidence="7" id="KW-0915">Sodium</keyword>
<feature type="transmembrane region" description="Helical" evidence="11">
    <location>
        <begin position="426"/>
        <end position="447"/>
    </location>
</feature>
<feature type="transmembrane region" description="Helical" evidence="11">
    <location>
        <begin position="651"/>
        <end position="676"/>
    </location>
</feature>
<evidence type="ECO:0000256" key="1">
    <source>
        <dbReference type="ARBA" id="ARBA00004651"/>
    </source>
</evidence>
<dbReference type="EMBL" id="BAABFN010000020">
    <property type="protein sequence ID" value="GAA4317833.1"/>
    <property type="molecule type" value="Genomic_DNA"/>
</dbReference>
<name>A0ABP8G5N3_9BACT</name>
<protein>
    <submittedName>
        <fullName evidence="12">Sodium/solute symporter</fullName>
    </submittedName>
</protein>
<evidence type="ECO:0000256" key="9">
    <source>
        <dbReference type="ARBA" id="ARBA00023136"/>
    </source>
</evidence>
<accession>A0ABP8G5N3</accession>
<dbReference type="InterPro" id="IPR051163">
    <property type="entry name" value="Sodium:Solute_Symporter_SSF"/>
</dbReference>
<organism evidence="12 13">
    <name type="scientific">Compostibacter hankyongensis</name>
    <dbReference type="NCBI Taxonomy" id="1007089"/>
    <lineage>
        <taxon>Bacteria</taxon>
        <taxon>Pseudomonadati</taxon>
        <taxon>Bacteroidota</taxon>
        <taxon>Chitinophagia</taxon>
        <taxon>Chitinophagales</taxon>
        <taxon>Chitinophagaceae</taxon>
        <taxon>Compostibacter</taxon>
    </lineage>
</organism>
<dbReference type="PANTHER" id="PTHR42985:SF40">
    <property type="entry name" value="LD47995P-RELATED"/>
    <property type="match status" value="1"/>
</dbReference>
<dbReference type="Pfam" id="PF00474">
    <property type="entry name" value="SSF"/>
    <property type="match status" value="1"/>
</dbReference>
<feature type="transmembrane region" description="Helical" evidence="11">
    <location>
        <begin position="750"/>
        <end position="771"/>
    </location>
</feature>
<feature type="transmembrane region" description="Helical" evidence="11">
    <location>
        <begin position="453"/>
        <end position="475"/>
    </location>
</feature>
<feature type="transmembrane region" description="Helical" evidence="11">
    <location>
        <begin position="386"/>
        <end position="406"/>
    </location>
</feature>
<keyword evidence="4" id="KW-1003">Cell membrane</keyword>
<evidence type="ECO:0000256" key="4">
    <source>
        <dbReference type="ARBA" id="ARBA00022475"/>
    </source>
</evidence>
<keyword evidence="13" id="KW-1185">Reference proteome</keyword>
<keyword evidence="10" id="KW-0739">Sodium transport</keyword>
<feature type="transmembrane region" description="Helical" evidence="11">
    <location>
        <begin position="708"/>
        <end position="738"/>
    </location>
</feature>
<keyword evidence="9 11" id="KW-0472">Membrane</keyword>
<reference evidence="13" key="1">
    <citation type="journal article" date="2019" name="Int. J. Syst. Evol. Microbiol.">
        <title>The Global Catalogue of Microorganisms (GCM) 10K type strain sequencing project: providing services to taxonomists for standard genome sequencing and annotation.</title>
        <authorList>
            <consortium name="The Broad Institute Genomics Platform"/>
            <consortium name="The Broad Institute Genome Sequencing Center for Infectious Disease"/>
            <person name="Wu L."/>
            <person name="Ma J."/>
        </authorList>
    </citation>
    <scope>NUCLEOTIDE SEQUENCE [LARGE SCALE GENOMIC DNA]</scope>
    <source>
        <strain evidence="13">JCM 17664</strain>
    </source>
</reference>
<feature type="transmembrane region" description="Helical" evidence="11">
    <location>
        <begin position="810"/>
        <end position="828"/>
    </location>
</feature>
<feature type="transmembrane region" description="Helical" evidence="11">
    <location>
        <begin position="496"/>
        <end position="512"/>
    </location>
</feature>
<dbReference type="InterPro" id="IPR015915">
    <property type="entry name" value="Kelch-typ_b-propeller"/>
</dbReference>
<dbReference type="Gene3D" id="1.20.1730.10">
    <property type="entry name" value="Sodium/glucose cotransporter"/>
    <property type="match status" value="1"/>
</dbReference>
<sequence length="875" mass="94701">MTAYTAIADMKDNADWIQGTVRFLPTFLALLCCMVQGRAQDHTTWFGWGSERQLPVERGLSGMIAGMSNGVLIVAGGSNFDRPLQQGGKKKVYDDIYVCTDPSADTLTWIKAGRLPFPLTDAAMVPYHNGLLCLGGTDGSAPRKEVFWLGWDAAKKAITVKQDYPALPAAVSGAAAVRSGARIYVAGGMTAERVPLAGFWSLLLDGEPDGEATASSWDSLPGLPGGGRFGAALAAQNDGEYNCIFLTGGKSGDVYCTDLYKYPLRADGTGEWVKLKDPPRPAFFARTMTYGQGHILLWGGSAGPDAATAIAMGDKYEMARDILAYHAITNTWVSVGQMPEGVAGAALVRVKNRILVIGGELRPGQRTAHIQQARSMLVAKKSQFGFIDYATILIYLVILGGISYYFSRKKHSADDYFRGSKRIPFWAAGISVMATQVSAIGFMSIPAKSYASNWSYFSGVWTWFLVVPIVTWAFIPFFRKLDVTSAYEYLERRFNVSVRLFSGVIYCCYQIGKMGLVIYLPAVALSAVTPIDTFTCILIMGGLSTLYTVLGGIEAVIWIEVLQTGLLMGGAVICIILALWDVDGGLPGFFAVAMDNNKFSFGSLDLDFTSSALGVILIGNIFNRLGNLISDQAIVQRYMTTKSLKAAQQSLWVDVLVSVPWAIIVYLLGTALYIFYKSHPGLLNPAMPTDGVLPQFISQRAPKGLSGLIIAGIFAASMASIESHIHSLATIFTTDFYARFSRNPSEKRKLVFARSTTAMLGVVATLIALLLLENNIKSILDVFTEMTGLFIGAAAGLFLLGIFTERTNGTGALAGAIGSCVILYFIQTETRINFWLYSAIGFVACFVIGYLCSLLVPGKRSVTGLTIYTLNQKIT</sequence>
<dbReference type="PANTHER" id="PTHR42985">
    <property type="entry name" value="SODIUM-COUPLED MONOCARBOXYLATE TRANSPORTER"/>
    <property type="match status" value="1"/>
</dbReference>
<keyword evidence="5 11" id="KW-0812">Transmembrane</keyword>
<evidence type="ECO:0000256" key="11">
    <source>
        <dbReference type="SAM" id="Phobius"/>
    </source>
</evidence>
<dbReference type="CDD" id="cd11495">
    <property type="entry name" value="SLC5sbd_NIS-like_u3"/>
    <property type="match status" value="1"/>
</dbReference>
<dbReference type="Proteomes" id="UP001501207">
    <property type="component" value="Unassembled WGS sequence"/>
</dbReference>
<feature type="transmembrane region" description="Helical" evidence="11">
    <location>
        <begin position="608"/>
        <end position="630"/>
    </location>
</feature>
<keyword evidence="8" id="KW-0406">Ion transport</keyword>
<evidence type="ECO:0000256" key="7">
    <source>
        <dbReference type="ARBA" id="ARBA00023053"/>
    </source>
</evidence>
<evidence type="ECO:0000256" key="6">
    <source>
        <dbReference type="ARBA" id="ARBA00022989"/>
    </source>
</evidence>
<evidence type="ECO:0000256" key="10">
    <source>
        <dbReference type="ARBA" id="ARBA00023201"/>
    </source>
</evidence>
<dbReference type="PROSITE" id="PS50283">
    <property type="entry name" value="NA_SOLUT_SYMP_3"/>
    <property type="match status" value="1"/>
</dbReference>
<dbReference type="Gene3D" id="2.120.10.80">
    <property type="entry name" value="Kelch-type beta propeller"/>
    <property type="match status" value="2"/>
</dbReference>
<feature type="transmembrane region" description="Helical" evidence="11">
    <location>
        <begin position="783"/>
        <end position="803"/>
    </location>
</feature>
<dbReference type="InterPro" id="IPR038377">
    <property type="entry name" value="Na/Glc_symporter_sf"/>
</dbReference>
<evidence type="ECO:0000256" key="3">
    <source>
        <dbReference type="ARBA" id="ARBA00022448"/>
    </source>
</evidence>
<gene>
    <name evidence="12" type="ORF">GCM10023143_30150</name>
</gene>
<comment type="similarity">
    <text evidence="2">Belongs to the sodium:solute symporter (SSF) (TC 2.A.21) family.</text>
</comment>
<evidence type="ECO:0000313" key="13">
    <source>
        <dbReference type="Proteomes" id="UP001501207"/>
    </source>
</evidence>
<comment type="subcellular location">
    <subcellularLocation>
        <location evidence="1">Cell membrane</location>
        <topology evidence="1">Multi-pass membrane protein</topology>
    </subcellularLocation>
</comment>
<dbReference type="NCBIfam" id="TIGR00813">
    <property type="entry name" value="sss"/>
    <property type="match status" value="1"/>
</dbReference>
<feature type="transmembrane region" description="Helical" evidence="11">
    <location>
        <begin position="834"/>
        <end position="856"/>
    </location>
</feature>
<comment type="caution">
    <text evidence="12">The sequence shown here is derived from an EMBL/GenBank/DDBJ whole genome shotgun (WGS) entry which is preliminary data.</text>
</comment>